<dbReference type="GO" id="GO:0005525">
    <property type="term" value="F:GTP binding"/>
    <property type="evidence" value="ECO:0007669"/>
    <property type="project" value="UniProtKB-KW"/>
</dbReference>
<proteinExistence type="inferred from homology"/>
<evidence type="ECO:0000256" key="9">
    <source>
        <dbReference type="ARBA" id="ARBA00023134"/>
    </source>
</evidence>
<dbReference type="InterPro" id="IPR034332">
    <property type="entry name" value="Upp_B"/>
</dbReference>
<feature type="binding site" evidence="15">
    <location>
        <position position="198"/>
    </location>
    <ligand>
        <name>5-phospho-alpha-D-ribose 1-diphosphate</name>
        <dbReference type="ChEBI" id="CHEBI:58017"/>
    </ligand>
</feature>
<comment type="activity regulation">
    <text evidence="15">Allosterically activated by GTP.</text>
</comment>
<dbReference type="InterPro" id="IPR029057">
    <property type="entry name" value="PRTase-like"/>
</dbReference>
<reference evidence="17 18" key="1">
    <citation type="submission" date="2019-03" db="EMBL/GenBank/DDBJ databases">
        <title>Genomic Encyclopedia of Type Strains, Phase IV (KMG-IV): sequencing the most valuable type-strain genomes for metagenomic binning, comparative biology and taxonomic classification.</title>
        <authorList>
            <person name="Goeker M."/>
        </authorList>
    </citation>
    <scope>NUCLEOTIDE SEQUENCE [LARGE SCALE GENOMIC DNA]</scope>
    <source>
        <strain evidence="17 18">DSM 29487</strain>
    </source>
</reference>
<dbReference type="InterPro" id="IPR000836">
    <property type="entry name" value="PRTase_dom"/>
</dbReference>
<evidence type="ECO:0000256" key="4">
    <source>
        <dbReference type="ARBA" id="ARBA00022533"/>
    </source>
</evidence>
<dbReference type="PANTHER" id="PTHR32315">
    <property type="entry name" value="ADENINE PHOSPHORIBOSYLTRANSFERASE"/>
    <property type="match status" value="1"/>
</dbReference>
<evidence type="ECO:0000256" key="7">
    <source>
        <dbReference type="ARBA" id="ARBA00022741"/>
    </source>
</evidence>
<feature type="domain" description="Phosphoribosyltransferase" evidence="16">
    <location>
        <begin position="6"/>
        <end position="206"/>
    </location>
</feature>
<dbReference type="SUPFAM" id="SSF53271">
    <property type="entry name" value="PRTase-like"/>
    <property type="match status" value="1"/>
</dbReference>
<evidence type="ECO:0000313" key="18">
    <source>
        <dbReference type="Proteomes" id="UP000295515"/>
    </source>
</evidence>
<dbReference type="EMBL" id="SMCQ01000017">
    <property type="protein sequence ID" value="TCV95384.1"/>
    <property type="molecule type" value="Genomic_DNA"/>
</dbReference>
<dbReference type="GO" id="GO:0000287">
    <property type="term" value="F:magnesium ion binding"/>
    <property type="evidence" value="ECO:0007669"/>
    <property type="project" value="UniProtKB-UniRule"/>
</dbReference>
<dbReference type="GO" id="GO:0005737">
    <property type="term" value="C:cytoplasm"/>
    <property type="evidence" value="ECO:0007669"/>
    <property type="project" value="UniProtKB-ARBA"/>
</dbReference>
<dbReference type="EC" id="2.4.2.9" evidence="3 15"/>
<dbReference type="NCBIfam" id="TIGR01091">
    <property type="entry name" value="upp"/>
    <property type="match status" value="1"/>
</dbReference>
<dbReference type="HAMAP" id="MF_01218_B">
    <property type="entry name" value="Upp_B"/>
    <property type="match status" value="1"/>
</dbReference>
<dbReference type="Gene3D" id="3.40.50.2020">
    <property type="match status" value="1"/>
</dbReference>
<evidence type="ECO:0000256" key="11">
    <source>
        <dbReference type="ARBA" id="ARBA00052919"/>
    </source>
</evidence>
<evidence type="ECO:0000256" key="13">
    <source>
        <dbReference type="ARBA" id="ARBA00072146"/>
    </source>
</evidence>
<comment type="function">
    <text evidence="12 15">Catalyzes the conversion of uracil and 5-phospho-alpha-D-ribose 1-diphosphate (PRPP) to UMP and diphosphate.</text>
</comment>
<name>A0A4R3YVF9_9FIRM</name>
<evidence type="ECO:0000256" key="8">
    <source>
        <dbReference type="ARBA" id="ARBA00022842"/>
    </source>
</evidence>
<keyword evidence="6 15" id="KW-0808">Transferase</keyword>
<dbReference type="GO" id="GO:0044206">
    <property type="term" value="P:UMP salvage"/>
    <property type="evidence" value="ECO:0007669"/>
    <property type="project" value="UniProtKB-UniRule"/>
</dbReference>
<feature type="binding site" evidence="15">
    <location>
        <position position="192"/>
    </location>
    <ligand>
        <name>uracil</name>
        <dbReference type="ChEBI" id="CHEBI:17568"/>
    </ligand>
</feature>
<sequence length="208" mass="22675">MATTILNHPLIEHKLTIMRNKETGTKEFRQNLDEIAMLMAYEVTKGLPLKNIEIVTPICPMTGKQLVRPIILVPILRAGLGLVEGFKTIIPTAKVGHIGMARNEETLEPEEYYAKFPACLDEADVIVVDPMLATGGSACAALQNIKKRGAKYIKLACLVAAPEGIEMIEKNHPDVDLIVAALDEKLNEKGYIVPGLGDAGDRLFGTDD</sequence>
<evidence type="ECO:0000256" key="14">
    <source>
        <dbReference type="ARBA" id="ARBA00079807"/>
    </source>
</evidence>
<feature type="binding site" evidence="15">
    <location>
        <begin position="129"/>
        <end position="137"/>
    </location>
    <ligand>
        <name>5-phospho-alpha-D-ribose 1-diphosphate</name>
        <dbReference type="ChEBI" id="CHEBI:58017"/>
    </ligand>
</feature>
<keyword evidence="9 15" id="KW-0342">GTP-binding</keyword>
<keyword evidence="5 15" id="KW-0328">Glycosyltransferase</keyword>
<comment type="similarity">
    <text evidence="2 15">Belongs to the UPRTase family.</text>
</comment>
<protein>
    <recommendedName>
        <fullName evidence="13 15">Uracil phosphoribosyltransferase</fullName>
        <ecNumber evidence="3 15">2.4.2.9</ecNumber>
    </recommendedName>
    <alternativeName>
        <fullName evidence="10 15">UMP pyrophosphorylase</fullName>
    </alternativeName>
    <alternativeName>
        <fullName evidence="14 15">UPRTase</fullName>
    </alternativeName>
</protein>
<accession>A0A4R3YVF9</accession>
<comment type="pathway">
    <text evidence="1 15">Pyrimidine metabolism; UMP biosynthesis via salvage pathway; UMP from uracil: step 1/1.</text>
</comment>
<feature type="binding site" evidence="15">
    <location>
        <position position="77"/>
    </location>
    <ligand>
        <name>5-phospho-alpha-D-ribose 1-diphosphate</name>
        <dbReference type="ChEBI" id="CHEBI:58017"/>
    </ligand>
</feature>
<dbReference type="CDD" id="cd06223">
    <property type="entry name" value="PRTases_typeI"/>
    <property type="match status" value="1"/>
</dbReference>
<dbReference type="InterPro" id="IPR050054">
    <property type="entry name" value="UPRTase/APRTase"/>
</dbReference>
<evidence type="ECO:0000256" key="5">
    <source>
        <dbReference type="ARBA" id="ARBA00022676"/>
    </source>
</evidence>
<dbReference type="AlphaFoldDB" id="A0A4R3YVF9"/>
<dbReference type="RefSeq" id="WP_066449780.1">
    <property type="nucleotide sequence ID" value="NZ_CAUWFI010000014.1"/>
</dbReference>
<dbReference type="PANTHER" id="PTHR32315:SF4">
    <property type="entry name" value="URACIL PHOSPHORIBOSYLTRANSFERASE, CHLOROPLASTIC"/>
    <property type="match status" value="1"/>
</dbReference>
<comment type="cofactor">
    <cofactor evidence="15">
        <name>Mg(2+)</name>
        <dbReference type="ChEBI" id="CHEBI:18420"/>
    </cofactor>
    <text evidence="15">Binds 1 Mg(2+) ion per subunit. The magnesium is bound as Mg-PRPP.</text>
</comment>
<keyword evidence="18" id="KW-1185">Reference proteome</keyword>
<evidence type="ECO:0000256" key="1">
    <source>
        <dbReference type="ARBA" id="ARBA00005180"/>
    </source>
</evidence>
<dbReference type="FunFam" id="3.40.50.2020:FF:000003">
    <property type="entry name" value="Uracil phosphoribosyltransferase"/>
    <property type="match status" value="1"/>
</dbReference>
<dbReference type="Proteomes" id="UP000295515">
    <property type="component" value="Unassembled WGS sequence"/>
</dbReference>
<dbReference type="UniPathway" id="UPA00574">
    <property type="reaction ID" value="UER00636"/>
</dbReference>
<evidence type="ECO:0000256" key="6">
    <source>
        <dbReference type="ARBA" id="ARBA00022679"/>
    </source>
</evidence>
<dbReference type="GO" id="GO:0006223">
    <property type="term" value="P:uracil salvage"/>
    <property type="evidence" value="ECO:0007669"/>
    <property type="project" value="InterPro"/>
</dbReference>
<feature type="binding site" evidence="15">
    <location>
        <begin position="197"/>
        <end position="199"/>
    </location>
    <ligand>
        <name>uracil</name>
        <dbReference type="ChEBI" id="CHEBI:17568"/>
    </ligand>
</feature>
<keyword evidence="7 15" id="KW-0547">Nucleotide-binding</keyword>
<feature type="binding site" evidence="15">
    <location>
        <position position="102"/>
    </location>
    <ligand>
        <name>5-phospho-alpha-D-ribose 1-diphosphate</name>
        <dbReference type="ChEBI" id="CHEBI:58017"/>
    </ligand>
</feature>
<evidence type="ECO:0000259" key="16">
    <source>
        <dbReference type="Pfam" id="PF14681"/>
    </source>
</evidence>
<evidence type="ECO:0000256" key="3">
    <source>
        <dbReference type="ARBA" id="ARBA00011894"/>
    </source>
</evidence>
<evidence type="ECO:0000256" key="2">
    <source>
        <dbReference type="ARBA" id="ARBA00009516"/>
    </source>
</evidence>
<comment type="catalytic activity">
    <reaction evidence="11 15">
        <text>UMP + diphosphate = 5-phospho-alpha-D-ribose 1-diphosphate + uracil</text>
        <dbReference type="Rhea" id="RHEA:13017"/>
        <dbReference type="ChEBI" id="CHEBI:17568"/>
        <dbReference type="ChEBI" id="CHEBI:33019"/>
        <dbReference type="ChEBI" id="CHEBI:57865"/>
        <dbReference type="ChEBI" id="CHEBI:58017"/>
        <dbReference type="EC" id="2.4.2.9"/>
    </reaction>
</comment>
<evidence type="ECO:0000256" key="12">
    <source>
        <dbReference type="ARBA" id="ARBA00056901"/>
    </source>
</evidence>
<gene>
    <name evidence="15" type="primary">upp</name>
    <name evidence="17" type="ORF">EDD60_11745</name>
</gene>
<evidence type="ECO:0000313" key="17">
    <source>
        <dbReference type="EMBL" id="TCV95384.1"/>
    </source>
</evidence>
<comment type="caution">
    <text evidence="17">The sequence shown here is derived from an EMBL/GenBank/DDBJ whole genome shotgun (WGS) entry which is preliminary data.</text>
</comment>
<dbReference type="InterPro" id="IPR005765">
    <property type="entry name" value="UPRT"/>
</dbReference>
<dbReference type="NCBIfam" id="NF001097">
    <property type="entry name" value="PRK00129.1"/>
    <property type="match status" value="1"/>
</dbReference>
<evidence type="ECO:0000256" key="10">
    <source>
        <dbReference type="ARBA" id="ARBA00031082"/>
    </source>
</evidence>
<organism evidence="17 18">
    <name type="scientific">Longibaculum muris</name>
    <dbReference type="NCBI Taxonomy" id="1796628"/>
    <lineage>
        <taxon>Bacteria</taxon>
        <taxon>Bacillati</taxon>
        <taxon>Bacillota</taxon>
        <taxon>Erysipelotrichia</taxon>
        <taxon>Erysipelotrichales</taxon>
        <taxon>Coprobacillaceae</taxon>
        <taxon>Longibaculum</taxon>
    </lineage>
</organism>
<dbReference type="Pfam" id="PF14681">
    <property type="entry name" value="UPRTase"/>
    <property type="match status" value="1"/>
</dbReference>
<dbReference type="GO" id="GO:0004845">
    <property type="term" value="F:uracil phosphoribosyltransferase activity"/>
    <property type="evidence" value="ECO:0007669"/>
    <property type="project" value="UniProtKB-UniRule"/>
</dbReference>
<dbReference type="GeneID" id="98916024"/>
<evidence type="ECO:0000256" key="15">
    <source>
        <dbReference type="HAMAP-Rule" id="MF_01218"/>
    </source>
</evidence>
<keyword evidence="4 15" id="KW-0021">Allosteric enzyme</keyword>
<keyword evidence="8 15" id="KW-0460">Magnesium</keyword>